<reference evidence="2 3" key="1">
    <citation type="journal article" date="2015" name="Genome Announc.">
        <title>Expanding the biotechnology potential of lactobacilli through comparative genomics of 213 strains and associated genera.</title>
        <authorList>
            <person name="Sun Z."/>
            <person name="Harris H.M."/>
            <person name="McCann A."/>
            <person name="Guo C."/>
            <person name="Argimon S."/>
            <person name="Zhang W."/>
            <person name="Yang X."/>
            <person name="Jeffery I.B."/>
            <person name="Cooney J.C."/>
            <person name="Kagawa T.F."/>
            <person name="Liu W."/>
            <person name="Song Y."/>
            <person name="Salvetti E."/>
            <person name="Wrobel A."/>
            <person name="Rasinkangas P."/>
            <person name="Parkhill J."/>
            <person name="Rea M.C."/>
            <person name="O'Sullivan O."/>
            <person name="Ritari J."/>
            <person name="Douillard F.P."/>
            <person name="Paul Ross R."/>
            <person name="Yang R."/>
            <person name="Briner A.E."/>
            <person name="Felis G.E."/>
            <person name="de Vos W.M."/>
            <person name="Barrangou R."/>
            <person name="Klaenhammer T.R."/>
            <person name="Caufield P.W."/>
            <person name="Cui Y."/>
            <person name="Zhang H."/>
            <person name="O'Toole P.W."/>
        </authorList>
    </citation>
    <scope>NUCLEOTIDE SEQUENCE [LARGE SCALE GENOMIC DNA]</scope>
    <source>
        <strain evidence="2 3">DSM 21775</strain>
    </source>
</reference>
<evidence type="ECO:0008006" key="4">
    <source>
        <dbReference type="Google" id="ProtNLM"/>
    </source>
</evidence>
<protein>
    <recommendedName>
        <fullName evidence="4">Surface layer protein A domain-containing protein</fullName>
    </recommendedName>
</protein>
<feature type="signal peptide" evidence="1">
    <location>
        <begin position="1"/>
        <end position="25"/>
    </location>
</feature>
<gene>
    <name evidence="2" type="ORF">FD13_GL001635</name>
</gene>
<dbReference type="AlphaFoldDB" id="A0A0R2DLJ4"/>
<keyword evidence="1" id="KW-0732">Signal</keyword>
<evidence type="ECO:0000313" key="2">
    <source>
        <dbReference type="EMBL" id="KRN02645.1"/>
    </source>
</evidence>
<feature type="chain" id="PRO_5006416207" description="Surface layer protein A domain-containing protein" evidence="1">
    <location>
        <begin position="26"/>
        <end position="136"/>
    </location>
</feature>
<dbReference type="Proteomes" id="UP000051589">
    <property type="component" value="Unassembled WGS sequence"/>
</dbReference>
<evidence type="ECO:0000313" key="3">
    <source>
        <dbReference type="Proteomes" id="UP000051589"/>
    </source>
</evidence>
<comment type="caution">
    <text evidence="2">The sequence shown here is derived from an EMBL/GenBank/DDBJ whole genome shotgun (WGS) entry which is preliminary data.</text>
</comment>
<dbReference type="EMBL" id="AYZH01000005">
    <property type="protein sequence ID" value="KRN02645.1"/>
    <property type="molecule type" value="Genomic_DNA"/>
</dbReference>
<evidence type="ECO:0000256" key="1">
    <source>
        <dbReference type="SAM" id="SignalP"/>
    </source>
</evidence>
<sequence length="136" mass="15544">MLIGTLASSLLFSTIMIMPATTASAKTTYLPKSVRSHKWYRLTDGYQAGYHDKTIFKGNKMTVSTLGGKAHWHFTGLKRHSKKIYYGRLHYSKKNSEPVKVKIISSKHFDIIPKHFSWLKGNYTGNEKMGASIYKR</sequence>
<proteinExistence type="predicted"/>
<accession>A0A0R2DLJ4</accession>
<dbReference type="PATRIC" id="fig|1423803.3.peg.1687"/>
<keyword evidence="3" id="KW-1185">Reference proteome</keyword>
<organism evidence="2 3">
    <name type="scientific">Levilactobacillus senmaizukei DSM 21775 = NBRC 103853</name>
    <dbReference type="NCBI Taxonomy" id="1423803"/>
    <lineage>
        <taxon>Bacteria</taxon>
        <taxon>Bacillati</taxon>
        <taxon>Bacillota</taxon>
        <taxon>Bacilli</taxon>
        <taxon>Lactobacillales</taxon>
        <taxon>Lactobacillaceae</taxon>
        <taxon>Levilactobacillus</taxon>
    </lineage>
</organism>
<name>A0A0R2DLJ4_9LACO</name>